<dbReference type="RefSeq" id="XP_018284755.1">
    <property type="nucleotide sequence ID" value="XM_018439627.1"/>
</dbReference>
<feature type="transmembrane region" description="Helical" evidence="7">
    <location>
        <begin position="291"/>
        <end position="311"/>
    </location>
</feature>
<name>A0A162WF51_PHYB8</name>
<proteinExistence type="inferred from homology"/>
<dbReference type="InParanoid" id="A0A162WF51"/>
<evidence type="ECO:0000256" key="3">
    <source>
        <dbReference type="ARBA" id="ARBA00022692"/>
    </source>
</evidence>
<dbReference type="GO" id="GO:0022857">
    <property type="term" value="F:transmembrane transporter activity"/>
    <property type="evidence" value="ECO:0007669"/>
    <property type="project" value="InterPro"/>
</dbReference>
<feature type="transmembrane region" description="Helical" evidence="7">
    <location>
        <begin position="379"/>
        <end position="401"/>
    </location>
</feature>
<feature type="transmembrane region" description="Helical" evidence="7">
    <location>
        <begin position="182"/>
        <end position="204"/>
    </location>
</feature>
<dbReference type="PANTHER" id="PTHR43791:SF64">
    <property type="entry name" value="MAJOR FACILITATOR SUPERFAMILY (MFS) PROFILE DOMAIN-CONTAINING PROTEIN"/>
    <property type="match status" value="1"/>
</dbReference>
<dbReference type="VEuPathDB" id="FungiDB:PHYBLDRAFT_189248"/>
<dbReference type="STRING" id="763407.A0A162WF51"/>
<dbReference type="Gene3D" id="1.20.1250.20">
    <property type="entry name" value="MFS general substrate transporter like domains"/>
    <property type="match status" value="2"/>
</dbReference>
<dbReference type="SUPFAM" id="SSF103473">
    <property type="entry name" value="MFS general substrate transporter"/>
    <property type="match status" value="1"/>
</dbReference>
<feature type="transmembrane region" description="Helical" evidence="7">
    <location>
        <begin position="344"/>
        <end position="367"/>
    </location>
</feature>
<protein>
    <recommendedName>
        <fullName evidence="8">Major facilitator superfamily (MFS) profile domain-containing protein</fullName>
    </recommendedName>
</protein>
<evidence type="ECO:0000313" key="10">
    <source>
        <dbReference type="Proteomes" id="UP000077315"/>
    </source>
</evidence>
<feature type="transmembrane region" description="Helical" evidence="7">
    <location>
        <begin position="116"/>
        <end position="136"/>
    </location>
</feature>
<feature type="transmembrane region" description="Helical" evidence="7">
    <location>
        <begin position="318"/>
        <end position="338"/>
    </location>
</feature>
<keyword evidence="5 7" id="KW-0472">Membrane</keyword>
<dbReference type="InterPro" id="IPR020846">
    <property type="entry name" value="MFS_dom"/>
</dbReference>
<dbReference type="EMBL" id="KV441001">
    <property type="protein sequence ID" value="OAD66715.1"/>
    <property type="molecule type" value="Genomic_DNA"/>
</dbReference>
<keyword evidence="10" id="KW-1185">Reference proteome</keyword>
<evidence type="ECO:0000256" key="4">
    <source>
        <dbReference type="ARBA" id="ARBA00022989"/>
    </source>
</evidence>
<dbReference type="OrthoDB" id="3639251at2759"/>
<accession>A0A162WF51</accession>
<sequence>MTNSDNAFDNERSLVKKLDKRLLLFAMFGNLVKTLDNSNLASAFISGMEEELNITGIQYNWMSVLFMIGYLLMQIPSNIMLSKLRPSVYLSCLEVIWCILTIAMACAQNVKTVYLIRLLLGLSEAGFYPGIVFLIGTWYTKRELGKRLALLTIFGSLGSGLSGVIQAIMLKTLDGVFGISGWRWMFLFDALVTATLALFGYFALPDYPFNTPWLSKSESQLATRRMEEEKGYSTTSTSKITIKSFFQHLLGNKYLGLFVVGWASVHIALGAPHVIGIVAKKLGFDAVTSNLLTTPNTLITMGFTLANGFLSDHLRTRIWCILIPCIFGFIGCCMLSAFVQPFGFLYLGFVFADSGLKSTTSIVMTWASEIISPHTEIRAMAIAVMNTSASLMWSWTPLILWPVTDAPYYHTGFTVSVFCILIFIGSMGAIGYISQKTSDPEKTIIVPDDDILFEPLLGRESIETIIR</sequence>
<evidence type="ECO:0000256" key="7">
    <source>
        <dbReference type="SAM" id="Phobius"/>
    </source>
</evidence>
<evidence type="ECO:0000256" key="5">
    <source>
        <dbReference type="ARBA" id="ARBA00023136"/>
    </source>
</evidence>
<dbReference type="FunFam" id="1.20.1250.20:FF:000065">
    <property type="entry name" value="Putative MFS pantothenate transporter"/>
    <property type="match status" value="1"/>
</dbReference>
<keyword evidence="4 7" id="KW-1133">Transmembrane helix</keyword>
<keyword evidence="2" id="KW-0813">Transport</keyword>
<comment type="similarity">
    <text evidence="6">Belongs to the major facilitator superfamily. Allantoate permease family.</text>
</comment>
<gene>
    <name evidence="9" type="ORF">PHYBLDRAFT_189248</name>
</gene>
<dbReference type="InterPro" id="IPR011701">
    <property type="entry name" value="MFS"/>
</dbReference>
<dbReference type="PROSITE" id="PS50850">
    <property type="entry name" value="MFS"/>
    <property type="match status" value="1"/>
</dbReference>
<feature type="transmembrane region" description="Helical" evidence="7">
    <location>
        <begin position="413"/>
        <end position="433"/>
    </location>
</feature>
<dbReference type="PANTHER" id="PTHR43791">
    <property type="entry name" value="PERMEASE-RELATED"/>
    <property type="match status" value="1"/>
</dbReference>
<feature type="transmembrane region" description="Helical" evidence="7">
    <location>
        <begin position="57"/>
        <end position="75"/>
    </location>
</feature>
<evidence type="ECO:0000313" key="9">
    <source>
        <dbReference type="EMBL" id="OAD66715.1"/>
    </source>
</evidence>
<dbReference type="GeneID" id="29000533"/>
<feature type="transmembrane region" description="Helical" evidence="7">
    <location>
        <begin position="87"/>
        <end position="110"/>
    </location>
</feature>
<dbReference type="AlphaFoldDB" id="A0A162WF51"/>
<reference evidence="10" key="1">
    <citation type="submission" date="2015-06" db="EMBL/GenBank/DDBJ databases">
        <title>Expansion of signal transduction pathways in fungi by whole-genome duplication.</title>
        <authorList>
            <consortium name="DOE Joint Genome Institute"/>
            <person name="Corrochano L.M."/>
            <person name="Kuo A."/>
            <person name="Marcet-Houben M."/>
            <person name="Polaino S."/>
            <person name="Salamov A."/>
            <person name="Villalobos J.M."/>
            <person name="Alvarez M.I."/>
            <person name="Avalos J."/>
            <person name="Benito E.P."/>
            <person name="Benoit I."/>
            <person name="Burger G."/>
            <person name="Camino L.P."/>
            <person name="Canovas D."/>
            <person name="Cerda-Olmedo E."/>
            <person name="Cheng J.-F."/>
            <person name="Dominguez A."/>
            <person name="Elias M."/>
            <person name="Eslava A.P."/>
            <person name="Glaser F."/>
            <person name="Grimwood J."/>
            <person name="Gutierrez G."/>
            <person name="Heitman J."/>
            <person name="Henrissat B."/>
            <person name="Iturriaga E.A."/>
            <person name="Lang B.F."/>
            <person name="Lavin J.L."/>
            <person name="Lee S."/>
            <person name="Li W."/>
            <person name="Lindquist E."/>
            <person name="Lopez-Garcia S."/>
            <person name="Luque E.M."/>
            <person name="Marcos A.T."/>
            <person name="Martin J."/>
            <person name="McCluskey K."/>
            <person name="Medina H.R."/>
            <person name="Miralles-Duran A."/>
            <person name="Miyazaki A."/>
            <person name="Munoz-Torres E."/>
            <person name="Oguiza J.A."/>
            <person name="Ohm R."/>
            <person name="Olmedo M."/>
            <person name="Orejas M."/>
            <person name="Ortiz-Castellanos L."/>
            <person name="Pisabarro A.G."/>
            <person name="Rodriguez-Romero J."/>
            <person name="Ruiz-Herrera J."/>
            <person name="Ruiz-Vazquez R."/>
            <person name="Sanz C."/>
            <person name="Schackwitz W."/>
            <person name="Schmutz J."/>
            <person name="Shahriari M."/>
            <person name="Shelest E."/>
            <person name="Silva-Franco F."/>
            <person name="Soanes D."/>
            <person name="Syed K."/>
            <person name="Tagua V.G."/>
            <person name="Talbot N.J."/>
            <person name="Thon M."/>
            <person name="De vries R.P."/>
            <person name="Wiebenga A."/>
            <person name="Yadav J.S."/>
            <person name="Braun E.L."/>
            <person name="Baker S."/>
            <person name="Garre V."/>
            <person name="Horwitz B."/>
            <person name="Torres-Martinez S."/>
            <person name="Idnurm A."/>
            <person name="Herrera-Estrella A."/>
            <person name="Gabaldon T."/>
            <person name="Grigoriev I.V."/>
        </authorList>
    </citation>
    <scope>NUCLEOTIDE SEQUENCE [LARGE SCALE GENOMIC DNA]</scope>
    <source>
        <strain evidence="10">NRRL 1555(-)</strain>
    </source>
</reference>
<dbReference type="Pfam" id="PF07690">
    <property type="entry name" value="MFS_1"/>
    <property type="match status" value="1"/>
</dbReference>
<feature type="transmembrane region" description="Helical" evidence="7">
    <location>
        <begin position="254"/>
        <end position="279"/>
    </location>
</feature>
<dbReference type="FunCoup" id="A0A162WF51">
    <property type="interactions" value="295"/>
</dbReference>
<dbReference type="GO" id="GO:0016020">
    <property type="term" value="C:membrane"/>
    <property type="evidence" value="ECO:0007669"/>
    <property type="project" value="UniProtKB-SubCell"/>
</dbReference>
<feature type="transmembrane region" description="Helical" evidence="7">
    <location>
        <begin position="148"/>
        <end position="170"/>
    </location>
</feature>
<evidence type="ECO:0000259" key="8">
    <source>
        <dbReference type="PROSITE" id="PS50850"/>
    </source>
</evidence>
<evidence type="ECO:0000256" key="1">
    <source>
        <dbReference type="ARBA" id="ARBA00004141"/>
    </source>
</evidence>
<dbReference type="InterPro" id="IPR036259">
    <property type="entry name" value="MFS_trans_sf"/>
</dbReference>
<dbReference type="Proteomes" id="UP000077315">
    <property type="component" value="Unassembled WGS sequence"/>
</dbReference>
<feature type="domain" description="Major facilitator superfamily (MFS) profile" evidence="8">
    <location>
        <begin position="22"/>
        <end position="443"/>
    </location>
</feature>
<keyword evidence="3 7" id="KW-0812">Transmembrane</keyword>
<evidence type="ECO:0000256" key="2">
    <source>
        <dbReference type="ARBA" id="ARBA00022448"/>
    </source>
</evidence>
<organism evidence="9 10">
    <name type="scientific">Phycomyces blakesleeanus (strain ATCC 8743b / DSM 1359 / FGSC 10004 / NBRC 33097 / NRRL 1555)</name>
    <dbReference type="NCBI Taxonomy" id="763407"/>
    <lineage>
        <taxon>Eukaryota</taxon>
        <taxon>Fungi</taxon>
        <taxon>Fungi incertae sedis</taxon>
        <taxon>Mucoromycota</taxon>
        <taxon>Mucoromycotina</taxon>
        <taxon>Mucoromycetes</taxon>
        <taxon>Mucorales</taxon>
        <taxon>Phycomycetaceae</taxon>
        <taxon>Phycomyces</taxon>
    </lineage>
</organism>
<evidence type="ECO:0000256" key="6">
    <source>
        <dbReference type="ARBA" id="ARBA00037968"/>
    </source>
</evidence>
<comment type="subcellular location">
    <subcellularLocation>
        <location evidence="1">Membrane</location>
        <topology evidence="1">Multi-pass membrane protein</topology>
    </subcellularLocation>
</comment>